<dbReference type="AlphaFoldDB" id="A0A0G0XG63"/>
<proteinExistence type="predicted"/>
<keyword evidence="1" id="KW-0732">Signal</keyword>
<protein>
    <submittedName>
        <fullName evidence="2">Uncharacterized protein</fullName>
    </submittedName>
</protein>
<sequence>MKRLFAAFFILLTVSSQANAQISPSPVPSVQPQVVYQAPETNLLPDSPLYKIRLALDRISLILSPNPYTKARKYVALADRELTTAVKVLEKGNGPLALHTAFRGENYMTLFVNTLKVVADSTDSLDLNITKLAHDAYPYHLQVIQSMIDKSSGDIQQELQKILEFSQRNENELNILEAEYSLQ</sequence>
<feature type="signal peptide" evidence="1">
    <location>
        <begin position="1"/>
        <end position="20"/>
    </location>
</feature>
<name>A0A0G0XG63_9BACT</name>
<dbReference type="Proteomes" id="UP000034854">
    <property type="component" value="Unassembled WGS sequence"/>
</dbReference>
<evidence type="ECO:0000256" key="1">
    <source>
        <dbReference type="SAM" id="SignalP"/>
    </source>
</evidence>
<evidence type="ECO:0000313" key="2">
    <source>
        <dbReference type="EMBL" id="KKR86712.1"/>
    </source>
</evidence>
<evidence type="ECO:0000313" key="3">
    <source>
        <dbReference type="Proteomes" id="UP000034854"/>
    </source>
</evidence>
<reference evidence="2 3" key="1">
    <citation type="journal article" date="2015" name="Nature">
        <title>rRNA introns, odd ribosomes, and small enigmatic genomes across a large radiation of phyla.</title>
        <authorList>
            <person name="Brown C.T."/>
            <person name="Hug L.A."/>
            <person name="Thomas B.C."/>
            <person name="Sharon I."/>
            <person name="Castelle C.J."/>
            <person name="Singh A."/>
            <person name="Wilkins M.J."/>
            <person name="Williams K.H."/>
            <person name="Banfield J.F."/>
        </authorList>
    </citation>
    <scope>NUCLEOTIDE SEQUENCE [LARGE SCALE GENOMIC DNA]</scope>
</reference>
<feature type="chain" id="PRO_5002535343" evidence="1">
    <location>
        <begin position="21"/>
        <end position="183"/>
    </location>
</feature>
<comment type="caution">
    <text evidence="2">The sequence shown here is derived from an EMBL/GenBank/DDBJ whole genome shotgun (WGS) entry which is preliminary data.</text>
</comment>
<gene>
    <name evidence="2" type="ORF">UU34_C0011G0018</name>
</gene>
<accession>A0A0G0XG63</accession>
<organism evidence="2 3">
    <name type="scientific">Candidatus Curtissbacteria bacterium GW2011_GWA1_41_11</name>
    <dbReference type="NCBI Taxonomy" id="1618409"/>
    <lineage>
        <taxon>Bacteria</taxon>
        <taxon>Candidatus Curtissiibacteriota</taxon>
    </lineage>
</organism>
<dbReference type="EMBL" id="LCAG01000011">
    <property type="protein sequence ID" value="KKR86712.1"/>
    <property type="molecule type" value="Genomic_DNA"/>
</dbReference>